<dbReference type="InterPro" id="IPR050483">
    <property type="entry name" value="CoA-transferase_III_domain"/>
</dbReference>
<evidence type="ECO:0000256" key="1">
    <source>
        <dbReference type="ARBA" id="ARBA00022679"/>
    </source>
</evidence>
<dbReference type="GO" id="GO:0008410">
    <property type="term" value="F:CoA-transferase activity"/>
    <property type="evidence" value="ECO:0007669"/>
    <property type="project" value="TreeGrafter"/>
</dbReference>
<dbReference type="InterPro" id="IPR044855">
    <property type="entry name" value="CoA-Trfase_III_dom3_sf"/>
</dbReference>
<evidence type="ECO:0008006" key="4">
    <source>
        <dbReference type="Google" id="ProtNLM"/>
    </source>
</evidence>
<protein>
    <recommendedName>
        <fullName evidence="4">Formyl-CoA transferase</fullName>
    </recommendedName>
</protein>
<name>A0A225MZQ6_9BURK</name>
<dbReference type="Pfam" id="PF02515">
    <property type="entry name" value="CoA_transf_3"/>
    <property type="match status" value="1"/>
</dbReference>
<dbReference type="Gene3D" id="3.40.50.10540">
    <property type="entry name" value="Crotonobetainyl-coa:carnitine coa-transferase, domain 1"/>
    <property type="match status" value="1"/>
</dbReference>
<gene>
    <name evidence="2" type="ORF">CEY11_06530</name>
</gene>
<organism evidence="2 3">
    <name type="scientific">Candidimonas nitroreducens</name>
    <dbReference type="NCBI Taxonomy" id="683354"/>
    <lineage>
        <taxon>Bacteria</taxon>
        <taxon>Pseudomonadati</taxon>
        <taxon>Pseudomonadota</taxon>
        <taxon>Betaproteobacteria</taxon>
        <taxon>Burkholderiales</taxon>
        <taxon>Alcaligenaceae</taxon>
        <taxon>Candidimonas</taxon>
    </lineage>
</organism>
<keyword evidence="3" id="KW-1185">Reference proteome</keyword>
<dbReference type="OrthoDB" id="5294844at2"/>
<reference evidence="3" key="1">
    <citation type="submission" date="2017-06" db="EMBL/GenBank/DDBJ databases">
        <title>Herbaspirillum phytohormonus sp. nov., isolated from the root nodule of Robinia pseudoacacia in lead-zinc mine.</title>
        <authorList>
            <person name="Fan M."/>
            <person name="Lin Y."/>
        </authorList>
    </citation>
    <scope>NUCLEOTIDE SEQUENCE [LARGE SCALE GENOMIC DNA]</scope>
    <source>
        <strain evidence="3">SC-089</strain>
    </source>
</reference>
<evidence type="ECO:0000313" key="2">
    <source>
        <dbReference type="EMBL" id="OWT64179.1"/>
    </source>
</evidence>
<dbReference type="InterPro" id="IPR023606">
    <property type="entry name" value="CoA-Trfase_III_dom_1_sf"/>
</dbReference>
<accession>A0A225MZQ6</accession>
<dbReference type="PANTHER" id="PTHR48207:SF3">
    <property type="entry name" value="SUCCINATE--HYDROXYMETHYLGLUTARATE COA-TRANSFERASE"/>
    <property type="match status" value="1"/>
</dbReference>
<dbReference type="AlphaFoldDB" id="A0A225MZQ6"/>
<dbReference type="SUPFAM" id="SSF89796">
    <property type="entry name" value="CoA-transferase family III (CaiB/BaiF)"/>
    <property type="match status" value="1"/>
</dbReference>
<comment type="caution">
    <text evidence="2">The sequence shown here is derived from an EMBL/GenBank/DDBJ whole genome shotgun (WGS) entry which is preliminary data.</text>
</comment>
<evidence type="ECO:0000313" key="3">
    <source>
        <dbReference type="Proteomes" id="UP000214603"/>
    </source>
</evidence>
<proteinExistence type="predicted"/>
<sequence length="410" mass="44400">MLKLKEAGPLSGYRVLELGSTASGPFCARLLADFGAEVIKVEAKSGDTIRGLGQTVDGKSLYAATIARNKQIISLNLRVPEGREVLRKLISRFDVVVENFRPGVLEKWGLSYDDLKVLRPDIVMTRISGYGQTGPYSGKPGYGVIGEAMSGLRHMIGDPDRPPSRVAIPLTDYIAGLYAALGTMLALLTREKTGQGQCVDVSLLESAFSFMESYVPTYDKTQKTGMRSGSRLPDSAPNTLFPTADGNYIHIAAFADSIFRRLAGAMGQPGLGTDDRFSSQAARNQNEAELEALIRAWTSTHALAQVQAALDAAEVPATRIFTMADIFADEHFQARDMLVRTPDDDLGEVTLAGVVPRMSLTPGHIKWAGRRIGQDTRVVLQSMAGLTDQEMEKLEESGAISCDPQRFAPA</sequence>
<keyword evidence="1" id="KW-0808">Transferase</keyword>
<dbReference type="Gene3D" id="3.30.1540.10">
    <property type="entry name" value="formyl-coa transferase, domain 3"/>
    <property type="match status" value="1"/>
</dbReference>
<dbReference type="InterPro" id="IPR003673">
    <property type="entry name" value="CoA-Trfase_fam_III"/>
</dbReference>
<dbReference type="EMBL" id="NJIH01000003">
    <property type="protein sequence ID" value="OWT64179.1"/>
    <property type="molecule type" value="Genomic_DNA"/>
</dbReference>
<dbReference type="Proteomes" id="UP000214603">
    <property type="component" value="Unassembled WGS sequence"/>
</dbReference>
<dbReference type="PANTHER" id="PTHR48207">
    <property type="entry name" value="SUCCINATE--HYDROXYMETHYLGLUTARATE COA-TRANSFERASE"/>
    <property type="match status" value="1"/>
</dbReference>